<dbReference type="SUPFAM" id="SSF101322">
    <property type="entry name" value="YcfC-like"/>
    <property type="match status" value="1"/>
</dbReference>
<keyword evidence="1 4" id="KW-1003">Cell membrane</keyword>
<keyword evidence="2 4" id="KW-0963">Cytoplasm</keyword>
<dbReference type="HAMAP" id="MF_00695">
    <property type="entry name" value="HflD_protein"/>
    <property type="match status" value="1"/>
</dbReference>
<organism evidence="5 6">
    <name type="scientific">Bacterioplanoides pacificum</name>
    <dbReference type="NCBI Taxonomy" id="1171596"/>
    <lineage>
        <taxon>Bacteria</taxon>
        <taxon>Pseudomonadati</taxon>
        <taxon>Pseudomonadota</taxon>
        <taxon>Gammaproteobacteria</taxon>
        <taxon>Oceanospirillales</taxon>
        <taxon>Oceanospirillaceae</taxon>
        <taxon>Bacterioplanoides</taxon>
    </lineage>
</organism>
<evidence type="ECO:0000256" key="1">
    <source>
        <dbReference type="ARBA" id="ARBA00022475"/>
    </source>
</evidence>
<comment type="caution">
    <text evidence="5">The sequence shown here is derived from an EMBL/GenBank/DDBJ whole genome shotgun (WGS) entry which is preliminary data.</text>
</comment>
<sequence length="218" mass="24429">MKERNYSAMTRNYEQATALAAVFQVATLVEQLARSGDIPEETSRPLLESLFVQDPKHFHDIYGDASTRLTIGLKQLRNVAGSNPQGISPDITRYALSLLHLEKKLSKSPDMLATLGRGIHDAERQAEHFGIAHENTVASLAGIYKQTLSNLSFRIRVTGNPAYLQTNHTANRVRTLLLAGIRAAMLWRQVGGKRWHLLVNRKRYLKACDQLLTGDVNR</sequence>
<dbReference type="NCBIfam" id="NF001246">
    <property type="entry name" value="PRK00218.1-2"/>
    <property type="match status" value="1"/>
</dbReference>
<dbReference type="PANTHER" id="PTHR38100:SF1">
    <property type="entry name" value="HIGH FREQUENCY LYSOGENIZATION PROTEIN HFLD"/>
    <property type="match status" value="1"/>
</dbReference>
<name>A0ABV7VSY9_9GAMM</name>
<accession>A0ABV7VSY9</accession>
<dbReference type="Proteomes" id="UP001595722">
    <property type="component" value="Unassembled WGS sequence"/>
</dbReference>
<keyword evidence="3 4" id="KW-0472">Membrane</keyword>
<reference evidence="6" key="1">
    <citation type="journal article" date="2019" name="Int. J. Syst. Evol. Microbiol.">
        <title>The Global Catalogue of Microorganisms (GCM) 10K type strain sequencing project: providing services to taxonomists for standard genome sequencing and annotation.</title>
        <authorList>
            <consortium name="The Broad Institute Genomics Platform"/>
            <consortium name="The Broad Institute Genome Sequencing Center for Infectious Disease"/>
            <person name="Wu L."/>
            <person name="Ma J."/>
        </authorList>
    </citation>
    <scope>NUCLEOTIDE SEQUENCE [LARGE SCALE GENOMIC DNA]</scope>
    <source>
        <strain evidence="6">KCTC 42424</strain>
    </source>
</reference>
<dbReference type="Gene3D" id="1.10.3890.10">
    <property type="entry name" value="HflD-like"/>
    <property type="match status" value="1"/>
</dbReference>
<comment type="subcellular location">
    <subcellularLocation>
        <location evidence="4">Cytoplasm</location>
    </subcellularLocation>
    <subcellularLocation>
        <location evidence="4">Cell membrane</location>
        <topology evidence="4">Peripheral membrane protein</topology>
        <orientation evidence="4">Cytoplasmic side</orientation>
    </subcellularLocation>
</comment>
<keyword evidence="6" id="KW-1185">Reference proteome</keyword>
<proteinExistence type="inferred from homology"/>
<evidence type="ECO:0000313" key="5">
    <source>
        <dbReference type="EMBL" id="MFC3679987.1"/>
    </source>
</evidence>
<dbReference type="PANTHER" id="PTHR38100">
    <property type="entry name" value="HIGH FREQUENCY LYSOGENIZATION PROTEIN HFLD"/>
    <property type="match status" value="1"/>
</dbReference>
<dbReference type="Pfam" id="PF04356">
    <property type="entry name" value="DUF489"/>
    <property type="match status" value="1"/>
</dbReference>
<dbReference type="EMBL" id="JBHRYB010000005">
    <property type="protein sequence ID" value="MFC3679987.1"/>
    <property type="molecule type" value="Genomic_DNA"/>
</dbReference>
<protein>
    <recommendedName>
        <fullName evidence="4">High frequency lysogenization protein HflD homolog</fullName>
    </recommendedName>
</protein>
<dbReference type="RefSeq" id="WP_376865810.1">
    <property type="nucleotide sequence ID" value="NZ_JBHRYB010000005.1"/>
</dbReference>
<evidence type="ECO:0000256" key="4">
    <source>
        <dbReference type="HAMAP-Rule" id="MF_00695"/>
    </source>
</evidence>
<dbReference type="InterPro" id="IPR035932">
    <property type="entry name" value="HflD-like_sf"/>
</dbReference>
<gene>
    <name evidence="4 5" type="primary">hflD</name>
    <name evidence="5" type="ORF">ACFOMG_07655</name>
</gene>
<comment type="similarity">
    <text evidence="4">Belongs to the HflD family.</text>
</comment>
<evidence type="ECO:0000256" key="2">
    <source>
        <dbReference type="ARBA" id="ARBA00022490"/>
    </source>
</evidence>
<evidence type="ECO:0000313" key="6">
    <source>
        <dbReference type="Proteomes" id="UP001595722"/>
    </source>
</evidence>
<dbReference type="InterPro" id="IPR007451">
    <property type="entry name" value="HflD"/>
</dbReference>
<evidence type="ECO:0000256" key="3">
    <source>
        <dbReference type="ARBA" id="ARBA00023136"/>
    </source>
</evidence>